<dbReference type="InterPro" id="IPR006598">
    <property type="entry name" value="CAP10"/>
</dbReference>
<dbReference type="GO" id="GO:0016757">
    <property type="term" value="F:glycosyltransferase activity"/>
    <property type="evidence" value="ECO:0007669"/>
    <property type="project" value="UniProtKB-KW"/>
</dbReference>
<dbReference type="EC" id="2.4.2.-" evidence="3"/>
<dbReference type="OrthoDB" id="202415at2759"/>
<keyword evidence="3" id="KW-0328">Glycosyltransferase</keyword>
<dbReference type="EMBL" id="WIWV01000027">
    <property type="protein sequence ID" value="KAF7717414.1"/>
    <property type="molecule type" value="Genomic_DNA"/>
</dbReference>
<accession>A0A8J8WI95</accession>
<feature type="transmembrane region" description="Helical" evidence="1">
    <location>
        <begin position="21"/>
        <end position="37"/>
    </location>
</feature>
<reference evidence="3" key="1">
    <citation type="journal article" date="2020" name="Front. Microbiol.">
        <title>Gene regulatory networks of Penicillium echinulatum 2HH and Penicillium oxalicum 114-2 inferred by a computational biology approach.</title>
        <authorList>
            <person name="Lenz A.R."/>
            <person name="Galan-Vasquez E."/>
            <person name="Balbinot E."/>
            <person name="De Abreu F.P."/>
            <person name="De Oliveira N.S."/>
            <person name="Da Rosa L.O."/>
            <person name="De Avila E Silva S."/>
            <person name="Camassola M."/>
            <person name="Dillon A.J.P."/>
            <person name="Perez-Rueda E."/>
        </authorList>
    </citation>
    <scope>NUCLEOTIDE SEQUENCE</scope>
    <source>
        <strain evidence="3">S1M29</strain>
    </source>
</reference>
<evidence type="ECO:0000256" key="1">
    <source>
        <dbReference type="SAM" id="Phobius"/>
    </source>
</evidence>
<keyword evidence="3" id="KW-0808">Transferase</keyword>
<protein>
    <submittedName>
        <fullName evidence="3">Glycosyl Transferase Family 90 protein</fullName>
        <ecNumber evidence="3">2.4.2.-</ecNumber>
    </submittedName>
</protein>
<dbReference type="SMART" id="SM00672">
    <property type="entry name" value="CAP10"/>
    <property type="match status" value="1"/>
</dbReference>
<dbReference type="Proteomes" id="UP000631181">
    <property type="component" value="Unassembled WGS sequence"/>
</dbReference>
<sequence>MRRFMDRSRQYLDALVTRRRTVVVTIIVLIATLVWWSQQPLPVIPSVDTVYPPPVHDGPFDGSWDYMRDKDNLLLKQGECMQAFPGLFDEVERAKRDRQLHPITIQEIDSIQPRNGYVRAMIYDQQLYVIATEGHIYSREIATLQALQRALVTSPERLPNIEFALNSDDRIDSVALWGYARREQDKNIWLMPDFGYWSWPETKAGSVKEVVLRTEMAEQLQNLSWENKIPKILWRGATMGLKLREKLIKVTANQPWADVKALEWRNHDSMRDDLKSMSDHCEYKYLVHTEGNSYSGRLKYLQSCRSVVIAHKMDWIQHQHPLLRDSGPDQNHVTVKRDFSDLKAKIEWLQTHDEEARRIADNNVRTFRERYLTPAAEVCYWRRLIIAWAAVSDFKPEFFKTENGKKVWRGLPVESFLLERRMEWDPY</sequence>
<dbReference type="AlphaFoldDB" id="A0A8J8WI95"/>
<evidence type="ECO:0000313" key="4">
    <source>
        <dbReference type="Proteomes" id="UP000631181"/>
    </source>
</evidence>
<proteinExistence type="predicted"/>
<gene>
    <name evidence="3" type="ORF">PECM_004236</name>
</gene>
<keyword evidence="1" id="KW-1133">Transmembrane helix</keyword>
<dbReference type="Pfam" id="PF05686">
    <property type="entry name" value="Glyco_transf_90"/>
    <property type="match status" value="1"/>
</dbReference>
<comment type="caution">
    <text evidence="3">The sequence shown here is derived from an EMBL/GenBank/DDBJ whole genome shotgun (WGS) entry which is preliminary data.</text>
</comment>
<keyword evidence="1" id="KW-0472">Membrane</keyword>
<organism evidence="3 4">
    <name type="scientific">Penicillium ucsense</name>
    <dbReference type="NCBI Taxonomy" id="2839758"/>
    <lineage>
        <taxon>Eukaryota</taxon>
        <taxon>Fungi</taxon>
        <taxon>Dikarya</taxon>
        <taxon>Ascomycota</taxon>
        <taxon>Pezizomycotina</taxon>
        <taxon>Eurotiomycetes</taxon>
        <taxon>Eurotiomycetidae</taxon>
        <taxon>Eurotiales</taxon>
        <taxon>Aspergillaceae</taxon>
        <taxon>Penicillium</taxon>
    </lineage>
</organism>
<dbReference type="InterPro" id="IPR051091">
    <property type="entry name" value="O-Glucosyltr/Glycosyltrsf_90"/>
</dbReference>
<dbReference type="PANTHER" id="PTHR12203">
    <property type="entry name" value="KDEL LYS-ASP-GLU-LEU CONTAINING - RELATED"/>
    <property type="match status" value="1"/>
</dbReference>
<name>A0A8J8WI95_9EURO</name>
<evidence type="ECO:0000259" key="2">
    <source>
        <dbReference type="SMART" id="SM00672"/>
    </source>
</evidence>
<evidence type="ECO:0000313" key="3">
    <source>
        <dbReference type="EMBL" id="KAF7717414.1"/>
    </source>
</evidence>
<keyword evidence="1" id="KW-0812">Transmembrane</keyword>
<dbReference type="PANTHER" id="PTHR12203:SF107">
    <property type="entry name" value="GLYCOSYL TRANSFERASE CAP10 DOMAIN-CONTAINING PROTEIN"/>
    <property type="match status" value="1"/>
</dbReference>
<keyword evidence="4" id="KW-1185">Reference proteome</keyword>
<feature type="domain" description="Glycosyl transferase CAP10" evidence="2">
    <location>
        <begin position="157"/>
        <end position="395"/>
    </location>
</feature>